<keyword evidence="6 10" id="KW-0472">Membrane</keyword>
<keyword evidence="5" id="KW-0297">G-protein coupled receptor</keyword>
<dbReference type="EMBL" id="JAODUP010001082">
    <property type="protein sequence ID" value="KAK2141556.1"/>
    <property type="molecule type" value="Genomic_DNA"/>
</dbReference>
<keyword evidence="8" id="KW-0807">Transducer</keyword>
<dbReference type="GO" id="GO:0005886">
    <property type="term" value="C:plasma membrane"/>
    <property type="evidence" value="ECO:0007669"/>
    <property type="project" value="UniProtKB-SubCell"/>
</dbReference>
<dbReference type="Pfam" id="PF00001">
    <property type="entry name" value="7tm_1"/>
    <property type="match status" value="1"/>
</dbReference>
<evidence type="ECO:0000256" key="3">
    <source>
        <dbReference type="ARBA" id="ARBA00022692"/>
    </source>
</evidence>
<dbReference type="InterPro" id="IPR017452">
    <property type="entry name" value="GPCR_Rhodpsn_7TM"/>
</dbReference>
<dbReference type="InterPro" id="IPR000276">
    <property type="entry name" value="GPCR_Rhodpsn"/>
</dbReference>
<evidence type="ECO:0000256" key="2">
    <source>
        <dbReference type="ARBA" id="ARBA00022475"/>
    </source>
</evidence>
<dbReference type="SUPFAM" id="SSF81321">
    <property type="entry name" value="Family A G protein-coupled receptor-like"/>
    <property type="match status" value="1"/>
</dbReference>
<name>A0AAD9IV83_9ANNE</name>
<feature type="transmembrane region" description="Helical" evidence="10">
    <location>
        <begin position="37"/>
        <end position="57"/>
    </location>
</feature>
<accession>A0AAD9IV83</accession>
<keyword evidence="3 10" id="KW-0812">Transmembrane</keyword>
<proteinExistence type="predicted"/>
<sequence length="152" mass="17279">MSISYAQLPPGGSHVRHECSTYNSRARRESMKLARTLFLIFIFFTACWAPYATIVVVDRYDTFRQEVHFFALLLAHTHSSINSVLYFASNQNFRDGYRHLASLLPCRRLFSSSASRKRLRMKIQDFGTKSGEISNGRRNGGDSSVCDDANGK</sequence>
<comment type="subcellular location">
    <subcellularLocation>
        <location evidence="1">Cell membrane</location>
        <topology evidence="1">Multi-pass membrane protein</topology>
    </subcellularLocation>
</comment>
<comment type="caution">
    <text evidence="12">The sequence shown here is derived from an EMBL/GenBank/DDBJ whole genome shotgun (WGS) entry which is preliminary data.</text>
</comment>
<reference evidence="12" key="1">
    <citation type="journal article" date="2023" name="Mol. Biol. Evol.">
        <title>Third-Generation Sequencing Reveals the Adaptive Role of the Epigenome in Three Deep-Sea Polychaetes.</title>
        <authorList>
            <person name="Perez M."/>
            <person name="Aroh O."/>
            <person name="Sun Y."/>
            <person name="Lan Y."/>
            <person name="Juniper S.K."/>
            <person name="Young C.R."/>
            <person name="Angers B."/>
            <person name="Qian P.Y."/>
        </authorList>
    </citation>
    <scope>NUCLEOTIDE SEQUENCE</scope>
    <source>
        <strain evidence="12">P08H-3</strain>
    </source>
</reference>
<dbReference type="PANTHER" id="PTHR24228:SF75">
    <property type="entry name" value="G-PROTEIN COUPLED RECEPTORS FAMILY 1 PROFILE DOMAIN-CONTAINING PROTEIN"/>
    <property type="match status" value="1"/>
</dbReference>
<feature type="transmembrane region" description="Helical" evidence="10">
    <location>
        <begin position="69"/>
        <end position="88"/>
    </location>
</feature>
<evidence type="ECO:0000313" key="13">
    <source>
        <dbReference type="Proteomes" id="UP001208570"/>
    </source>
</evidence>
<evidence type="ECO:0000256" key="5">
    <source>
        <dbReference type="ARBA" id="ARBA00023040"/>
    </source>
</evidence>
<feature type="region of interest" description="Disordered" evidence="9">
    <location>
        <begin position="129"/>
        <end position="152"/>
    </location>
</feature>
<feature type="domain" description="G-protein coupled receptors family 1 profile" evidence="11">
    <location>
        <begin position="1"/>
        <end position="86"/>
    </location>
</feature>
<dbReference type="Proteomes" id="UP001208570">
    <property type="component" value="Unassembled WGS sequence"/>
</dbReference>
<dbReference type="PANTHER" id="PTHR24228">
    <property type="entry name" value="B2 BRADYKININ RECEPTOR/ANGIOTENSIN II RECEPTOR"/>
    <property type="match status" value="1"/>
</dbReference>
<dbReference type="PRINTS" id="PR00237">
    <property type="entry name" value="GPCRRHODOPSN"/>
</dbReference>
<evidence type="ECO:0000256" key="7">
    <source>
        <dbReference type="ARBA" id="ARBA00023170"/>
    </source>
</evidence>
<evidence type="ECO:0000256" key="10">
    <source>
        <dbReference type="SAM" id="Phobius"/>
    </source>
</evidence>
<evidence type="ECO:0000313" key="12">
    <source>
        <dbReference type="EMBL" id="KAK2141556.1"/>
    </source>
</evidence>
<evidence type="ECO:0000256" key="9">
    <source>
        <dbReference type="SAM" id="MobiDB-lite"/>
    </source>
</evidence>
<dbReference type="AlphaFoldDB" id="A0AAD9IV83"/>
<dbReference type="Gene3D" id="1.20.1070.10">
    <property type="entry name" value="Rhodopsin 7-helix transmembrane proteins"/>
    <property type="match status" value="1"/>
</dbReference>
<gene>
    <name evidence="12" type="ORF">LSH36_1082g00037</name>
</gene>
<keyword evidence="13" id="KW-1185">Reference proteome</keyword>
<dbReference type="PROSITE" id="PS50262">
    <property type="entry name" value="G_PROTEIN_RECEP_F1_2"/>
    <property type="match status" value="1"/>
</dbReference>
<evidence type="ECO:0000259" key="11">
    <source>
        <dbReference type="PROSITE" id="PS50262"/>
    </source>
</evidence>
<evidence type="ECO:0000256" key="4">
    <source>
        <dbReference type="ARBA" id="ARBA00022989"/>
    </source>
</evidence>
<dbReference type="GO" id="GO:0004930">
    <property type="term" value="F:G protein-coupled receptor activity"/>
    <property type="evidence" value="ECO:0007669"/>
    <property type="project" value="UniProtKB-KW"/>
</dbReference>
<keyword evidence="7" id="KW-0675">Receptor</keyword>
<evidence type="ECO:0000256" key="8">
    <source>
        <dbReference type="ARBA" id="ARBA00023224"/>
    </source>
</evidence>
<keyword evidence="4 10" id="KW-1133">Transmembrane helix</keyword>
<evidence type="ECO:0000256" key="6">
    <source>
        <dbReference type="ARBA" id="ARBA00023136"/>
    </source>
</evidence>
<evidence type="ECO:0000256" key="1">
    <source>
        <dbReference type="ARBA" id="ARBA00004651"/>
    </source>
</evidence>
<keyword evidence="2" id="KW-1003">Cell membrane</keyword>
<organism evidence="12 13">
    <name type="scientific">Paralvinella palmiformis</name>
    <dbReference type="NCBI Taxonomy" id="53620"/>
    <lineage>
        <taxon>Eukaryota</taxon>
        <taxon>Metazoa</taxon>
        <taxon>Spiralia</taxon>
        <taxon>Lophotrochozoa</taxon>
        <taxon>Annelida</taxon>
        <taxon>Polychaeta</taxon>
        <taxon>Sedentaria</taxon>
        <taxon>Canalipalpata</taxon>
        <taxon>Terebellida</taxon>
        <taxon>Terebelliformia</taxon>
        <taxon>Alvinellidae</taxon>
        <taxon>Paralvinella</taxon>
    </lineage>
</organism>
<dbReference type="CDD" id="cd00637">
    <property type="entry name" value="7tm_classA_rhodopsin-like"/>
    <property type="match status" value="1"/>
</dbReference>
<protein>
    <recommendedName>
        <fullName evidence="11">G-protein coupled receptors family 1 profile domain-containing protein</fullName>
    </recommendedName>
</protein>